<gene>
    <name evidence="4" type="ORF">GGI15_004788</name>
</gene>
<name>A0A9W8LFC8_9FUNG</name>
<feature type="region of interest" description="Disordered" evidence="2">
    <location>
        <begin position="403"/>
        <end position="459"/>
    </location>
</feature>
<dbReference type="Pfam" id="PF00098">
    <property type="entry name" value="zf-CCHC"/>
    <property type="match status" value="1"/>
</dbReference>
<dbReference type="EMBL" id="JANBUM010000478">
    <property type="protein sequence ID" value="KAJ2776627.1"/>
    <property type="molecule type" value="Genomic_DNA"/>
</dbReference>
<evidence type="ECO:0000259" key="3">
    <source>
        <dbReference type="PROSITE" id="PS50158"/>
    </source>
</evidence>
<evidence type="ECO:0000313" key="4">
    <source>
        <dbReference type="EMBL" id="KAJ2776627.1"/>
    </source>
</evidence>
<dbReference type="InterPro" id="IPR036875">
    <property type="entry name" value="Znf_CCHC_sf"/>
</dbReference>
<dbReference type="SUPFAM" id="SSF57756">
    <property type="entry name" value="Retrovirus zinc finger-like domains"/>
    <property type="match status" value="1"/>
</dbReference>
<dbReference type="GO" id="GO:0003676">
    <property type="term" value="F:nucleic acid binding"/>
    <property type="evidence" value="ECO:0007669"/>
    <property type="project" value="InterPro"/>
</dbReference>
<dbReference type="PROSITE" id="PS50158">
    <property type="entry name" value="ZF_CCHC"/>
    <property type="match status" value="1"/>
</dbReference>
<dbReference type="Gene3D" id="4.10.60.10">
    <property type="entry name" value="Zinc finger, CCHC-type"/>
    <property type="match status" value="1"/>
</dbReference>
<protein>
    <recommendedName>
        <fullName evidence="3">CCHC-type domain-containing protein</fullName>
    </recommendedName>
</protein>
<organism evidence="4 5">
    <name type="scientific">Coemansia interrupta</name>
    <dbReference type="NCBI Taxonomy" id="1126814"/>
    <lineage>
        <taxon>Eukaryota</taxon>
        <taxon>Fungi</taxon>
        <taxon>Fungi incertae sedis</taxon>
        <taxon>Zoopagomycota</taxon>
        <taxon>Kickxellomycotina</taxon>
        <taxon>Kickxellomycetes</taxon>
        <taxon>Kickxellales</taxon>
        <taxon>Kickxellaceae</taxon>
        <taxon>Coemansia</taxon>
    </lineage>
</organism>
<dbReference type="GO" id="GO:0008270">
    <property type="term" value="F:zinc ion binding"/>
    <property type="evidence" value="ECO:0007669"/>
    <property type="project" value="UniProtKB-KW"/>
</dbReference>
<feature type="compositionally biased region" description="Low complexity" evidence="2">
    <location>
        <begin position="406"/>
        <end position="421"/>
    </location>
</feature>
<keyword evidence="1" id="KW-0863">Zinc-finger</keyword>
<sequence length="459" mass="51308">MSRHQTGQNPPQPQPTQTQQQPVQPQQVQPQLQPTQVPPVQAQQQFAQPQPVQPQQQFVQAQQSDPVQMQQPPLIQMQPPQQPFQSPYDQQFPQPTPMQPVPSAPRSQSYPTTANTTTTQSTMPSAHLSQTQSGALQPPLIPLPDAQSQSYLNQLQQYGYQRIVSDRSFKTPKYKAGMAPTTWLKDMYHEASTMDLHEDQYPRRFIAHTEMYNKLSALPDSILDSWAKFKAFFTMSNQDVTTWKDVFAKLSAMEPQTYASYADYVTNFYFEVCALPAASRIDDKIAIGILIETLPAELFYGVDISQTLDDVVMAIGSNRKAHAKFAKTVTPLYAATPVSAMAATPSPAMTTFGRFQATTRPNDACYNCGQPGHLARECNVCKFCKQPGHNIRNCPSPLCRVSQANRPQQGQPQQPQQLQQPQPQPRQFPQPRPQAMYASPDQSDTKLTPPASNASYQGN</sequence>
<dbReference type="Proteomes" id="UP001140172">
    <property type="component" value="Unassembled WGS sequence"/>
</dbReference>
<evidence type="ECO:0000256" key="2">
    <source>
        <dbReference type="SAM" id="MobiDB-lite"/>
    </source>
</evidence>
<feature type="domain" description="CCHC-type" evidence="3">
    <location>
        <begin position="365"/>
        <end position="378"/>
    </location>
</feature>
<accession>A0A9W8LFC8</accession>
<feature type="compositionally biased region" description="Low complexity" evidence="2">
    <location>
        <begin position="112"/>
        <end position="122"/>
    </location>
</feature>
<feature type="region of interest" description="Disordered" evidence="2">
    <location>
        <begin position="1"/>
        <end position="145"/>
    </location>
</feature>
<dbReference type="InterPro" id="IPR001878">
    <property type="entry name" value="Znf_CCHC"/>
</dbReference>
<evidence type="ECO:0000256" key="1">
    <source>
        <dbReference type="PROSITE-ProRule" id="PRU00047"/>
    </source>
</evidence>
<evidence type="ECO:0000313" key="5">
    <source>
        <dbReference type="Proteomes" id="UP001140172"/>
    </source>
</evidence>
<reference evidence="4" key="1">
    <citation type="submission" date="2022-07" db="EMBL/GenBank/DDBJ databases">
        <title>Phylogenomic reconstructions and comparative analyses of Kickxellomycotina fungi.</title>
        <authorList>
            <person name="Reynolds N.K."/>
            <person name="Stajich J.E."/>
            <person name="Barry K."/>
            <person name="Grigoriev I.V."/>
            <person name="Crous P."/>
            <person name="Smith M.E."/>
        </authorList>
    </citation>
    <scope>NUCLEOTIDE SEQUENCE</scope>
    <source>
        <strain evidence="4">BCRC 34489</strain>
    </source>
</reference>
<feature type="compositionally biased region" description="Pro residues" evidence="2">
    <location>
        <begin position="94"/>
        <end position="103"/>
    </location>
</feature>
<proteinExistence type="predicted"/>
<feature type="compositionally biased region" description="Polar residues" evidence="2">
    <location>
        <begin position="440"/>
        <end position="459"/>
    </location>
</feature>
<comment type="caution">
    <text evidence="4">The sequence shown here is derived from an EMBL/GenBank/DDBJ whole genome shotgun (WGS) entry which is preliminary data.</text>
</comment>
<feature type="compositionally biased region" description="Polar residues" evidence="2">
    <location>
        <begin position="123"/>
        <end position="135"/>
    </location>
</feature>
<keyword evidence="1" id="KW-0862">Zinc</keyword>
<feature type="compositionally biased region" description="Low complexity" evidence="2">
    <location>
        <begin position="15"/>
        <end position="93"/>
    </location>
</feature>
<keyword evidence="1" id="KW-0479">Metal-binding</keyword>
<feature type="compositionally biased region" description="Pro residues" evidence="2">
    <location>
        <begin position="422"/>
        <end position="432"/>
    </location>
</feature>
<dbReference type="SMART" id="SM00343">
    <property type="entry name" value="ZnF_C2HC"/>
    <property type="match status" value="2"/>
</dbReference>
<dbReference type="OrthoDB" id="3863715at2759"/>
<dbReference type="AlphaFoldDB" id="A0A9W8LFC8"/>
<keyword evidence="5" id="KW-1185">Reference proteome</keyword>